<reference evidence="5 6" key="1">
    <citation type="submission" date="2020-06" db="EMBL/GenBank/DDBJ databases">
        <title>The yeast mating-type switching endonuclease HO is a domesticated member of an unorthodox homing genetic element family.</title>
        <authorList>
            <person name="Coughlan A.Y."/>
            <person name="Lombardi L."/>
            <person name="Braun-Galleani S."/>
            <person name="Martos A.R."/>
            <person name="Galeote V."/>
            <person name="Bigey F."/>
            <person name="Dequin S."/>
            <person name="Byrne K.P."/>
            <person name="Wolfe K.H."/>
        </authorList>
    </citation>
    <scope>NUCLEOTIDE SEQUENCE [LARGE SCALE GENOMIC DNA]</scope>
    <source>
        <strain evidence="5 6">CBS764</strain>
    </source>
</reference>
<comment type="subcellular location">
    <subcellularLocation>
        <location evidence="1">Mitochondrion</location>
    </subcellularLocation>
</comment>
<dbReference type="OrthoDB" id="16535at2759"/>
<comment type="similarity">
    <text evidence="2">Belongs to the ATP11 family.</text>
</comment>
<dbReference type="GO" id="GO:0005739">
    <property type="term" value="C:mitochondrion"/>
    <property type="evidence" value="ECO:0007669"/>
    <property type="project" value="UniProtKB-SubCell"/>
</dbReference>
<dbReference type="PANTHER" id="PTHR13126:SF0">
    <property type="entry name" value="ATP SYNTHASE MITOCHONDRIAL F1 COMPLEX ASSEMBLY FACTOR 1"/>
    <property type="match status" value="1"/>
</dbReference>
<protein>
    <submittedName>
        <fullName evidence="5">Uncharacterized protein</fullName>
    </submittedName>
</protein>
<name>A0A7G3ZIK2_9SACH</name>
<dbReference type="EMBL" id="CP059250">
    <property type="protein sequence ID" value="QLL33338.1"/>
    <property type="molecule type" value="Genomic_DNA"/>
</dbReference>
<organism evidence="5 6">
    <name type="scientific">Torulaspora globosa</name>
    <dbReference type="NCBI Taxonomy" id="48254"/>
    <lineage>
        <taxon>Eukaryota</taxon>
        <taxon>Fungi</taxon>
        <taxon>Dikarya</taxon>
        <taxon>Ascomycota</taxon>
        <taxon>Saccharomycotina</taxon>
        <taxon>Saccharomycetes</taxon>
        <taxon>Saccharomycetales</taxon>
        <taxon>Saccharomycetaceae</taxon>
        <taxon>Torulaspora</taxon>
    </lineage>
</organism>
<evidence type="ECO:0000313" key="6">
    <source>
        <dbReference type="Proteomes" id="UP000515788"/>
    </source>
</evidence>
<dbReference type="GO" id="GO:0033615">
    <property type="term" value="P:mitochondrial proton-transporting ATP synthase complex assembly"/>
    <property type="evidence" value="ECO:0007669"/>
    <property type="project" value="TreeGrafter"/>
</dbReference>
<evidence type="ECO:0000313" key="5">
    <source>
        <dbReference type="EMBL" id="QLL33338.1"/>
    </source>
</evidence>
<dbReference type="Pfam" id="PF06644">
    <property type="entry name" value="ATP11"/>
    <property type="match status" value="1"/>
</dbReference>
<sequence>MSFLARRLRYKIASPFIQTRLASLVSYDIYLQRRPKQSYSTAPIDKYQEKLLKKAKEQGFDSVGEFLESAKADIDKKKKDFNRIDPLKELEDYEQRMKMSANNAGMTSARGPIDASQAKVPFKTLDSFLNVEKIKELSKQEVEFLWRAKWMSKDDALCAVVPVNIFDRMMTNAKSNPIFVLPLPRAAADGKEAPDQTQSVELHYIQWQFVGPNTVHCIMTSLAEFKLHNEYAKPHTTFQFHLEMAKEKKIVLMNGQVEPDINVSLQDAQLLLLNVQRFWGAMGEETPIAKQRLKLLRDFTRGSTDFNVDLLISLSQSMEN</sequence>
<dbReference type="InterPro" id="IPR010591">
    <property type="entry name" value="ATP11"/>
</dbReference>
<keyword evidence="3" id="KW-0809">Transit peptide</keyword>
<proteinExistence type="inferred from homology"/>
<evidence type="ECO:0000256" key="3">
    <source>
        <dbReference type="ARBA" id="ARBA00022946"/>
    </source>
</evidence>
<dbReference type="GeneID" id="59326534"/>
<evidence type="ECO:0000256" key="1">
    <source>
        <dbReference type="ARBA" id="ARBA00004173"/>
    </source>
</evidence>
<accession>A0A7G3ZIK2</accession>
<evidence type="ECO:0000256" key="4">
    <source>
        <dbReference type="ARBA" id="ARBA00023128"/>
    </source>
</evidence>
<dbReference type="AlphaFoldDB" id="A0A7G3ZIK2"/>
<keyword evidence="6" id="KW-1185">Reference proteome</keyword>
<dbReference type="Proteomes" id="UP000515788">
    <property type="component" value="Chromosome 5"/>
</dbReference>
<evidence type="ECO:0000256" key="2">
    <source>
        <dbReference type="ARBA" id="ARBA00009116"/>
    </source>
</evidence>
<dbReference type="KEGG" id="tgb:HG536_0E02490"/>
<dbReference type="PANTHER" id="PTHR13126">
    <property type="entry name" value="CHAPERONE ATP11"/>
    <property type="match status" value="1"/>
</dbReference>
<gene>
    <name evidence="5" type="ORF">HG536_0E02490</name>
</gene>
<keyword evidence="4" id="KW-0496">Mitochondrion</keyword>
<dbReference type="RefSeq" id="XP_037140012.1">
    <property type="nucleotide sequence ID" value="XM_037284116.1"/>
</dbReference>